<gene>
    <name evidence="7" type="ORF">EUB48_17250</name>
</gene>
<sequence>MIRQALISGGGIGGLAAALACTRAGWEVRLFEQAARFSEVGAGIQLGPNVTRVLQDWDLAGALAEVAAFPDRLQVRHAVSGQALGVLPLGAAMLQRYGAPYATVHRADLHQLLLAQVRERTDATLNLNYCLARFTQTGDAVTVQGRVQSGEEISKKPPAWGPQIEGDALIGADGLWSPVRQWLLADGPPRVTGHLAYRALLPQSRLPEQLRSQHVTAWLGPRLHVVQYPVRGGEWLNVVGIVQGRLDAASSADLDNWDHATNAQALRAALAGTCAPLQDLVNAIDTWRLWVLCDRPPLQGAQQQAQGRVALLGDAAHPMRPYLAQGAGMAIEDAAELGRALGQALDPALDVPTMLARYALNRWQRNAQVQARAIRNGQIFHADGLVSWGRDAALKLLGERLLDLPWLYGGT</sequence>
<proteinExistence type="predicted"/>
<dbReference type="RefSeq" id="WP_142820274.1">
    <property type="nucleotide sequence ID" value="NZ_CP035503.1"/>
</dbReference>
<feature type="domain" description="FAD-binding" evidence="6">
    <location>
        <begin position="4"/>
        <end position="370"/>
    </location>
</feature>
<evidence type="ECO:0000256" key="4">
    <source>
        <dbReference type="ARBA" id="ARBA00023002"/>
    </source>
</evidence>
<keyword evidence="8" id="KW-1185">Reference proteome</keyword>
<evidence type="ECO:0000256" key="3">
    <source>
        <dbReference type="ARBA" id="ARBA00022827"/>
    </source>
</evidence>
<evidence type="ECO:0000313" key="8">
    <source>
        <dbReference type="Proteomes" id="UP000316798"/>
    </source>
</evidence>
<dbReference type="AlphaFoldDB" id="A0A515DEJ7"/>
<dbReference type="EMBL" id="CP035503">
    <property type="protein sequence ID" value="QDL38836.1"/>
    <property type="molecule type" value="Genomic_DNA"/>
</dbReference>
<keyword evidence="2" id="KW-0285">Flavoprotein</keyword>
<evidence type="ECO:0000313" key="7">
    <source>
        <dbReference type="EMBL" id="QDL38836.1"/>
    </source>
</evidence>
<comment type="cofactor">
    <cofactor evidence="1">
        <name>FAD</name>
        <dbReference type="ChEBI" id="CHEBI:57692"/>
    </cofactor>
</comment>
<dbReference type="KEGG" id="rhf:EUB48_17250"/>
<dbReference type="PANTHER" id="PTHR13789">
    <property type="entry name" value="MONOOXYGENASE"/>
    <property type="match status" value="1"/>
</dbReference>
<keyword evidence="5" id="KW-0503">Monooxygenase</keyword>
<dbReference type="InterPro" id="IPR036188">
    <property type="entry name" value="FAD/NAD-bd_sf"/>
</dbReference>
<dbReference type="InterPro" id="IPR050493">
    <property type="entry name" value="FAD-dep_Monooxygenase_BioMet"/>
</dbReference>
<dbReference type="PROSITE" id="PS51257">
    <property type="entry name" value="PROKAR_LIPOPROTEIN"/>
    <property type="match status" value="1"/>
</dbReference>
<dbReference type="Gene3D" id="3.50.50.60">
    <property type="entry name" value="FAD/NAD(P)-binding domain"/>
    <property type="match status" value="1"/>
</dbReference>
<protein>
    <submittedName>
        <fullName evidence="7">FAD-dependent oxidoreductase</fullName>
    </submittedName>
</protein>
<keyword evidence="4" id="KW-0560">Oxidoreductase</keyword>
<evidence type="ECO:0000256" key="1">
    <source>
        <dbReference type="ARBA" id="ARBA00001974"/>
    </source>
</evidence>
<evidence type="ECO:0000256" key="2">
    <source>
        <dbReference type="ARBA" id="ARBA00022630"/>
    </source>
</evidence>
<dbReference type="SUPFAM" id="SSF51905">
    <property type="entry name" value="FAD/NAD(P)-binding domain"/>
    <property type="match status" value="1"/>
</dbReference>
<dbReference type="Proteomes" id="UP000316798">
    <property type="component" value="Chromosome"/>
</dbReference>
<dbReference type="GO" id="GO:0004497">
    <property type="term" value="F:monooxygenase activity"/>
    <property type="evidence" value="ECO:0007669"/>
    <property type="project" value="UniProtKB-KW"/>
</dbReference>
<dbReference type="Pfam" id="PF01494">
    <property type="entry name" value="FAD_binding_3"/>
    <property type="match status" value="1"/>
</dbReference>
<evidence type="ECO:0000256" key="5">
    <source>
        <dbReference type="ARBA" id="ARBA00023033"/>
    </source>
</evidence>
<reference evidence="7 8" key="1">
    <citation type="submission" date="2019-01" db="EMBL/GenBank/DDBJ databases">
        <title>Genomic insights into a novel species Rhodoferax sp.</title>
        <authorList>
            <person name="Jin L."/>
        </authorList>
    </citation>
    <scope>NUCLEOTIDE SEQUENCE [LARGE SCALE GENOMIC DNA]</scope>
    <source>
        <strain evidence="7 8">CHu59-6-5</strain>
    </source>
</reference>
<organism evidence="7 8">
    <name type="scientific">Rhodoferax sediminis</name>
    <dbReference type="NCBI Taxonomy" id="2509614"/>
    <lineage>
        <taxon>Bacteria</taxon>
        <taxon>Pseudomonadati</taxon>
        <taxon>Pseudomonadota</taxon>
        <taxon>Betaproteobacteria</taxon>
        <taxon>Burkholderiales</taxon>
        <taxon>Comamonadaceae</taxon>
        <taxon>Rhodoferax</taxon>
    </lineage>
</organism>
<name>A0A515DEJ7_9BURK</name>
<evidence type="ECO:0000259" key="6">
    <source>
        <dbReference type="Pfam" id="PF01494"/>
    </source>
</evidence>
<dbReference type="InterPro" id="IPR002938">
    <property type="entry name" value="FAD-bd"/>
</dbReference>
<accession>A0A515DEJ7</accession>
<dbReference type="SUPFAM" id="SSF54373">
    <property type="entry name" value="FAD-linked reductases, C-terminal domain"/>
    <property type="match status" value="1"/>
</dbReference>
<dbReference type="GO" id="GO:0071949">
    <property type="term" value="F:FAD binding"/>
    <property type="evidence" value="ECO:0007669"/>
    <property type="project" value="InterPro"/>
</dbReference>
<dbReference type="PRINTS" id="PR00420">
    <property type="entry name" value="RNGMNOXGNASE"/>
</dbReference>
<keyword evidence="3" id="KW-0274">FAD</keyword>
<dbReference type="PANTHER" id="PTHR13789:SF318">
    <property type="entry name" value="GERANYLGERANYL DIPHOSPHATE REDUCTASE"/>
    <property type="match status" value="1"/>
</dbReference>
<dbReference type="OrthoDB" id="9782160at2"/>